<dbReference type="AlphaFoldDB" id="A0A9D1PV73"/>
<organism evidence="1 2">
    <name type="scientific">Candidatus Desulfovibrio intestinipullorum</name>
    <dbReference type="NCBI Taxonomy" id="2838536"/>
    <lineage>
        <taxon>Bacteria</taxon>
        <taxon>Pseudomonadati</taxon>
        <taxon>Thermodesulfobacteriota</taxon>
        <taxon>Desulfovibrionia</taxon>
        <taxon>Desulfovibrionales</taxon>
        <taxon>Desulfovibrionaceae</taxon>
        <taxon>Desulfovibrio</taxon>
    </lineage>
</organism>
<dbReference type="Proteomes" id="UP000886752">
    <property type="component" value="Unassembled WGS sequence"/>
</dbReference>
<protein>
    <submittedName>
        <fullName evidence="1">Uncharacterized protein</fullName>
    </submittedName>
</protein>
<evidence type="ECO:0000313" key="2">
    <source>
        <dbReference type="Proteomes" id="UP000886752"/>
    </source>
</evidence>
<comment type="caution">
    <text evidence="1">The sequence shown here is derived from an EMBL/GenBank/DDBJ whole genome shotgun (WGS) entry which is preliminary data.</text>
</comment>
<dbReference type="EMBL" id="DXHV01000017">
    <property type="protein sequence ID" value="HIV99835.1"/>
    <property type="molecule type" value="Genomic_DNA"/>
</dbReference>
<reference evidence="1" key="2">
    <citation type="submission" date="2021-04" db="EMBL/GenBank/DDBJ databases">
        <authorList>
            <person name="Gilroy R."/>
        </authorList>
    </citation>
    <scope>NUCLEOTIDE SEQUENCE</scope>
    <source>
        <strain evidence="1">ChiHecec2B26-446</strain>
    </source>
</reference>
<evidence type="ECO:0000313" key="1">
    <source>
        <dbReference type="EMBL" id="HIV99835.1"/>
    </source>
</evidence>
<reference evidence="1" key="1">
    <citation type="journal article" date="2021" name="PeerJ">
        <title>Extensive microbial diversity within the chicken gut microbiome revealed by metagenomics and culture.</title>
        <authorList>
            <person name="Gilroy R."/>
            <person name="Ravi A."/>
            <person name="Getino M."/>
            <person name="Pursley I."/>
            <person name="Horton D.L."/>
            <person name="Alikhan N.F."/>
            <person name="Baker D."/>
            <person name="Gharbi K."/>
            <person name="Hall N."/>
            <person name="Watson M."/>
            <person name="Adriaenssens E.M."/>
            <person name="Foster-Nyarko E."/>
            <person name="Jarju S."/>
            <person name="Secka A."/>
            <person name="Antonio M."/>
            <person name="Oren A."/>
            <person name="Chaudhuri R.R."/>
            <person name="La Ragione R."/>
            <person name="Hildebrand F."/>
            <person name="Pallen M.J."/>
        </authorList>
    </citation>
    <scope>NUCLEOTIDE SEQUENCE</scope>
    <source>
        <strain evidence="1">ChiHecec2B26-446</strain>
    </source>
</reference>
<name>A0A9D1PV73_9BACT</name>
<proteinExistence type="predicted"/>
<accession>A0A9D1PV73</accession>
<gene>
    <name evidence="1" type="ORF">H9894_01390</name>
</gene>
<sequence>MEHQAFRFPVCVLRCRHETEQTHDGTQPKISWEENMENAASLLEPLLQCSWQPDEEFFARPIRIVEILPIGTQYGSPLANFVKVQRCAVTMALDPLARELLRQMPPPLSLCDEAMIFPDLARKLRKRLENVDEKPFPGLAELRTFALPGKTLFNCCVPVLEFCGVLVAARHREHFPVELRAQFARSGTAYIDAVFEGEDLDSDHLRFALYQFGACDADV</sequence>